<dbReference type="AlphaFoldDB" id="A0A5E7PAF5"/>
<dbReference type="Proteomes" id="UP000375525">
    <property type="component" value="Unassembled WGS sequence"/>
</dbReference>
<evidence type="ECO:0000313" key="1">
    <source>
        <dbReference type="EMBL" id="VVP45958.1"/>
    </source>
</evidence>
<evidence type="ECO:0008006" key="3">
    <source>
        <dbReference type="Google" id="ProtNLM"/>
    </source>
</evidence>
<name>A0A5E7PAF5_PSEFL</name>
<proteinExistence type="predicted"/>
<reference evidence="1 2" key="1">
    <citation type="submission" date="2019-09" db="EMBL/GenBank/DDBJ databases">
        <authorList>
            <person name="Chandra G."/>
            <person name="Truman W A."/>
        </authorList>
    </citation>
    <scope>NUCLEOTIDE SEQUENCE [LARGE SCALE GENOMIC DNA]</scope>
    <source>
        <strain evidence="1">PS880</strain>
    </source>
</reference>
<protein>
    <recommendedName>
        <fullName evidence="3">Hemopexin</fullName>
    </recommendedName>
</protein>
<evidence type="ECO:0000313" key="2">
    <source>
        <dbReference type="Proteomes" id="UP000375525"/>
    </source>
</evidence>
<organism evidence="1 2">
    <name type="scientific">Pseudomonas fluorescens</name>
    <dbReference type="NCBI Taxonomy" id="294"/>
    <lineage>
        <taxon>Bacteria</taxon>
        <taxon>Pseudomonadati</taxon>
        <taxon>Pseudomonadota</taxon>
        <taxon>Gammaproteobacteria</taxon>
        <taxon>Pseudomonadales</taxon>
        <taxon>Pseudomonadaceae</taxon>
        <taxon>Pseudomonas</taxon>
    </lineage>
</organism>
<dbReference type="OrthoDB" id="1956004at2"/>
<sequence length="232" mass="27071">MPTLKNFVTVDWRSGADAIHFFFKDTNQYSRFNTGDNEVPKGYPREITIDRWDSFHSFAKKLRFGFTTTDMPGEITGFDSDVSWLFFYEDDMPAVCKYDQDADKVSYTKFVKDTVWAPLLPYFDRIVAGTWLDLIGKSFVFKFIMSDGNHFIFDYKKSLLNYPAISPTSWNGLERFNNRVITGVQKDRTFADNYFYIFLTDSQYLIYNLQLNSVQSGPHAVNDVNWPGLLRD</sequence>
<dbReference type="EMBL" id="CABVIH010000030">
    <property type="protein sequence ID" value="VVP45958.1"/>
    <property type="molecule type" value="Genomic_DNA"/>
</dbReference>
<dbReference type="RefSeq" id="WP_150781960.1">
    <property type="nucleotide sequence ID" value="NZ_CABVIH010000030.1"/>
</dbReference>
<accession>A0A5E7PAF5</accession>
<gene>
    <name evidence="1" type="ORF">PS880_05097</name>
</gene>